<dbReference type="InterPro" id="IPR007197">
    <property type="entry name" value="rSAM"/>
</dbReference>
<dbReference type="Pfam" id="PF04055">
    <property type="entry name" value="Radical_SAM"/>
    <property type="match status" value="1"/>
</dbReference>
<dbReference type="Gene3D" id="3.80.30.20">
    <property type="entry name" value="tm_1862 like domain"/>
    <property type="match status" value="1"/>
</dbReference>
<dbReference type="InterPro" id="IPR006638">
    <property type="entry name" value="Elp3/MiaA/NifB-like_rSAM"/>
</dbReference>
<accession>A0A0H1R1I5</accession>
<protein>
    <submittedName>
        <fullName evidence="2">Radical SAM protein</fullName>
    </submittedName>
</protein>
<dbReference type="PANTHER" id="PTHR43324">
    <property type="match status" value="1"/>
</dbReference>
<dbReference type="SUPFAM" id="SSF102114">
    <property type="entry name" value="Radical SAM enzymes"/>
    <property type="match status" value="1"/>
</dbReference>
<dbReference type="PANTHER" id="PTHR43324:SF1">
    <property type="entry name" value="RADICAL SAM CORE DOMAIN-CONTAINING PROTEIN"/>
    <property type="match status" value="1"/>
</dbReference>
<sequence>MPESTNALIIDGYVDEPACLGVAPYISPYIREVAGALAGHGYAARYVTIDQIRADPTLAAGYGRGDLVVMIAGLTVPGAYIGGKPATLTEIQQLGILLRQPTTAIGGPIAFGYAPGGGKRAIRQAIAGFGVTLSGSPAVALDNWLSGGEPSGTGDYSLTDPWAAAGAGIISQHPAFPYVMCELETATGCSRATVGGCSFCTEPFYGLPRYRSIEGIAEEVAALHTAGARHFRLGRQPDLLAYNSNGGGEFPVPRPGALEELFSAVRENAPDLKTLHIDNINPGTIARHEDAARAALEAIVAGHTPGDTAAFGMETADPAVVAANNLKAMPDDVFRAIEVVNEVGGKRTKGVPELLPGLNFIVGLAGETPVTFDANEAFLRRVLDAGLLVRRVNIRQLMPFEGTEAYDENTLGKHDARFRSFKEWARKEFDEPMLRRVFPVGTVLPEVVVELPGKPSFGRQMGSYPILVGIPLDLAERTVLDAVVVDWGMRSVTALPCPVEVNTLPVAALRWIPGVGKKRAATIAARRPFSSPEEFREVAGETGIEDVMVF</sequence>
<dbReference type="Proteomes" id="UP000035301">
    <property type="component" value="Unassembled WGS sequence"/>
</dbReference>
<feature type="domain" description="Radical SAM core" evidence="1">
    <location>
        <begin position="175"/>
        <end position="439"/>
    </location>
</feature>
<dbReference type="InterPro" id="IPR058240">
    <property type="entry name" value="rSAM_sf"/>
</dbReference>
<dbReference type="Gene3D" id="1.10.150.320">
    <property type="entry name" value="Photosystem II 12 kDa extrinsic protein"/>
    <property type="match status" value="1"/>
</dbReference>
<dbReference type="AlphaFoldDB" id="A0A0H1R1I5"/>
<dbReference type="SMART" id="SM00729">
    <property type="entry name" value="Elp3"/>
    <property type="match status" value="1"/>
</dbReference>
<dbReference type="EMBL" id="JXOJ01000001">
    <property type="protein sequence ID" value="KLK89060.1"/>
    <property type="molecule type" value="Genomic_DNA"/>
</dbReference>
<keyword evidence="3" id="KW-1185">Reference proteome</keyword>
<dbReference type="GO" id="GO:0051536">
    <property type="term" value="F:iron-sulfur cluster binding"/>
    <property type="evidence" value="ECO:0007669"/>
    <property type="project" value="InterPro"/>
</dbReference>
<dbReference type="PROSITE" id="PS51918">
    <property type="entry name" value="RADICAL_SAM"/>
    <property type="match status" value="1"/>
</dbReference>
<dbReference type="SFLD" id="SFLDG01082">
    <property type="entry name" value="B12-binding_domain_containing"/>
    <property type="match status" value="1"/>
</dbReference>
<gene>
    <name evidence="2" type="ORF">SZ63_00985</name>
</gene>
<evidence type="ECO:0000313" key="2">
    <source>
        <dbReference type="EMBL" id="KLK89060.1"/>
    </source>
</evidence>
<dbReference type="OrthoDB" id="358785at2157"/>
<dbReference type="GO" id="GO:0003824">
    <property type="term" value="F:catalytic activity"/>
    <property type="evidence" value="ECO:0007669"/>
    <property type="project" value="InterPro"/>
</dbReference>
<reference evidence="2 3" key="1">
    <citation type="journal article" date="2015" name="Int. J. Syst. Evol. Microbiol.">
        <title>Methanoculleus sediminis sp. nov., a methanogen from sediments near a submarine mud volcano.</title>
        <authorList>
            <person name="Chen S.C."/>
            <person name="Chen M.F."/>
            <person name="Lai M.C."/>
            <person name="Weng C.Y."/>
            <person name="Wu S.Y."/>
            <person name="Lin S."/>
            <person name="Yang T.F."/>
            <person name="Chen P.C."/>
        </authorList>
    </citation>
    <scope>NUCLEOTIDE SEQUENCE [LARGE SCALE GENOMIC DNA]</scope>
    <source>
        <strain evidence="2 3">S3Fa</strain>
    </source>
</reference>
<dbReference type="SFLD" id="SFLDS00029">
    <property type="entry name" value="Radical_SAM"/>
    <property type="match status" value="1"/>
</dbReference>
<dbReference type="SUPFAM" id="SSF81585">
    <property type="entry name" value="PsbU/PolX domain-like"/>
    <property type="match status" value="1"/>
</dbReference>
<dbReference type="CDD" id="cd01335">
    <property type="entry name" value="Radical_SAM"/>
    <property type="match status" value="1"/>
</dbReference>
<dbReference type="RefSeq" id="WP_048179718.1">
    <property type="nucleotide sequence ID" value="NZ_JXOJ01000001.1"/>
</dbReference>
<dbReference type="STRING" id="1550566.SZ63_00985"/>
<proteinExistence type="predicted"/>
<dbReference type="PATRIC" id="fig|1550566.3.peg.214"/>
<evidence type="ECO:0000313" key="3">
    <source>
        <dbReference type="Proteomes" id="UP000035301"/>
    </source>
</evidence>
<name>A0A0H1R1I5_9EURY</name>
<organism evidence="2 3">
    <name type="scientific">Methanoculleus sediminis</name>
    <dbReference type="NCBI Taxonomy" id="1550566"/>
    <lineage>
        <taxon>Archaea</taxon>
        <taxon>Methanobacteriati</taxon>
        <taxon>Methanobacteriota</taxon>
        <taxon>Stenosarchaea group</taxon>
        <taxon>Methanomicrobia</taxon>
        <taxon>Methanomicrobiales</taxon>
        <taxon>Methanomicrobiaceae</taxon>
        <taxon>Methanoculleus</taxon>
    </lineage>
</organism>
<dbReference type="InterPro" id="IPR023404">
    <property type="entry name" value="rSAM_horseshoe"/>
</dbReference>
<evidence type="ECO:0000259" key="1">
    <source>
        <dbReference type="PROSITE" id="PS51918"/>
    </source>
</evidence>
<comment type="caution">
    <text evidence="2">The sequence shown here is derived from an EMBL/GenBank/DDBJ whole genome shotgun (WGS) entry which is preliminary data.</text>
</comment>